<dbReference type="STRING" id="1071382.H2AVE0"/>
<dbReference type="NCBIfam" id="TIGR04336">
    <property type="entry name" value="AmmeMemoSam_B"/>
    <property type="match status" value="1"/>
</dbReference>
<dbReference type="Pfam" id="PF01875">
    <property type="entry name" value="Memo"/>
    <property type="match status" value="1"/>
</dbReference>
<dbReference type="InterPro" id="IPR002737">
    <property type="entry name" value="MEMO1_fam"/>
</dbReference>
<organism evidence="2 3">
    <name type="scientific">Kazachstania africana (strain ATCC 22294 / BCRC 22015 / CBS 2517 / CECT 1963 / NBRC 1671 / NRRL Y-8276)</name>
    <name type="common">Yeast</name>
    <name type="synonym">Kluyveromyces africanus</name>
    <dbReference type="NCBI Taxonomy" id="1071382"/>
    <lineage>
        <taxon>Eukaryota</taxon>
        <taxon>Fungi</taxon>
        <taxon>Dikarya</taxon>
        <taxon>Ascomycota</taxon>
        <taxon>Saccharomycotina</taxon>
        <taxon>Saccharomycetes</taxon>
        <taxon>Saccharomycetales</taxon>
        <taxon>Saccharomycetaceae</taxon>
        <taxon>Kazachstania</taxon>
    </lineage>
</organism>
<dbReference type="Gene3D" id="3.40.830.10">
    <property type="entry name" value="LigB-like"/>
    <property type="match status" value="1"/>
</dbReference>
<dbReference type="GeneID" id="13882998"/>
<dbReference type="OrthoDB" id="417112at2759"/>
<dbReference type="EMBL" id="HE650825">
    <property type="protein sequence ID" value="CCF58340.1"/>
    <property type="molecule type" value="Genomic_DNA"/>
</dbReference>
<reference evidence="2 3" key="1">
    <citation type="journal article" date="2011" name="Proc. Natl. Acad. Sci. U.S.A.">
        <title>Evolutionary erosion of yeast sex chromosomes by mating-type switching accidents.</title>
        <authorList>
            <person name="Gordon J.L."/>
            <person name="Armisen D."/>
            <person name="Proux-Wera E."/>
            <person name="Oheigeartaigh S.S."/>
            <person name="Byrne K.P."/>
            <person name="Wolfe K.H."/>
        </authorList>
    </citation>
    <scope>NUCLEOTIDE SEQUENCE [LARGE SCALE GENOMIC DNA]</scope>
    <source>
        <strain evidence="3">ATCC 22294 / BCRC 22015 / CBS 2517 / CECT 1963 / NBRC 1671 / NRRL Y-8276</strain>
    </source>
</reference>
<dbReference type="HOGENOM" id="CLU_038085_0_0_1"/>
<dbReference type="eggNOG" id="KOG3086">
    <property type="taxonomic scope" value="Eukaryota"/>
</dbReference>
<protein>
    <recommendedName>
        <fullName evidence="4">AmmeMemoRadiSam system protein B</fullName>
    </recommendedName>
</protein>
<dbReference type="AlphaFoldDB" id="H2AVE0"/>
<dbReference type="HAMAP" id="MF_00055">
    <property type="entry name" value="MEMO1"/>
    <property type="match status" value="1"/>
</dbReference>
<sequence>MKSKTSIRKASHAGTWYLQNSTQLQTQLQSNLNATKLVQPIKGSRIIISPHAGYRYCGNVMAYSYASMDLTKFKNASDDKIRVFILGPSHHIYFRDKILVSSFEEVETPLGNLTVDREVVDELIKKNHNDKKVFELLDKDVDLDEHSLEMQFSMLAQTLHWRSVDLSKVKVIPMLVSHNSETVDSKVAGFLKPYLNDGKSFFIISSDFCHWGRRFEYTGYVGNEDDLNEAMNEETEIEMLTSRSKLSHHQISIWKSIELLDKYAMKVLSGEEIKKETDSNEPNEDLTLYEKWKEYLDITGNTICGQNPIKLILKLLEELNEDEKFEFEWLNYSQSSKVSSIEESSVSYASGCVRIK</sequence>
<dbReference type="GO" id="GO:0005737">
    <property type="term" value="C:cytoplasm"/>
    <property type="evidence" value="ECO:0007669"/>
    <property type="project" value="EnsemblFungi"/>
</dbReference>
<evidence type="ECO:0000256" key="1">
    <source>
        <dbReference type="ARBA" id="ARBA00006315"/>
    </source>
</evidence>
<dbReference type="CDD" id="cd07361">
    <property type="entry name" value="MEMO_like"/>
    <property type="match status" value="1"/>
</dbReference>
<evidence type="ECO:0000313" key="2">
    <source>
        <dbReference type="EMBL" id="CCF58340.1"/>
    </source>
</evidence>
<dbReference type="PANTHER" id="PTHR11060">
    <property type="entry name" value="PROTEIN MEMO1"/>
    <property type="match status" value="1"/>
</dbReference>
<dbReference type="Proteomes" id="UP000005220">
    <property type="component" value="Chromosome 5"/>
</dbReference>
<dbReference type="InParanoid" id="H2AVE0"/>
<evidence type="ECO:0008006" key="4">
    <source>
        <dbReference type="Google" id="ProtNLM"/>
    </source>
</evidence>
<dbReference type="RefSeq" id="XP_003957475.1">
    <property type="nucleotide sequence ID" value="XM_003957426.1"/>
</dbReference>
<dbReference type="FunCoup" id="H2AVE0">
    <property type="interactions" value="551"/>
</dbReference>
<proteinExistence type="inferred from homology"/>
<dbReference type="KEGG" id="kaf:KAFR_0E01860"/>
<dbReference type="GO" id="GO:0005634">
    <property type="term" value="C:nucleus"/>
    <property type="evidence" value="ECO:0007669"/>
    <property type="project" value="EnsemblFungi"/>
</dbReference>
<evidence type="ECO:0000313" key="3">
    <source>
        <dbReference type="Proteomes" id="UP000005220"/>
    </source>
</evidence>
<accession>H2AVE0</accession>
<dbReference type="PANTHER" id="PTHR11060:SF0">
    <property type="entry name" value="PROTEIN MEMO1"/>
    <property type="match status" value="1"/>
</dbReference>
<comment type="similarity">
    <text evidence="1">Belongs to the MEMO1 family.</text>
</comment>
<gene>
    <name evidence="2" type="primary">KAFR0E01860</name>
    <name evidence="2" type="ORF">KAFR_0E01860</name>
</gene>
<name>H2AVE0_KAZAF</name>
<keyword evidence="3" id="KW-1185">Reference proteome</keyword>